<accession>A0ABR3WBR0</accession>
<protein>
    <submittedName>
        <fullName evidence="1">Uncharacterized protein</fullName>
    </submittedName>
</protein>
<sequence>MIFSAMQQSETHRTEVYKALAELPMIICDHTAFGKGHDNDEQLHRRASELYASIFRLLAHIFNWYSKNFIVTGIKLIVNPSRLGERLKESFAEVKLRAQEFGRRAMKLSQELQDKSMQLQYWSHFNQVKMRRDLEHIRASTSTIDQKLTRAELLELFDPILQTITDKVESRLQSYQKRHRLRKRLARVDLAKFLEDFQYEQDLVFQDCESFTSRLGVISLGKEAEAYLTVMQHNYQMRGFLTADEPSLLAVIGQCDPEPDSGLSLLTAKIVQRLFVVTQTRDPGEKIAKVIPLVFFCGRHRNRQRDPYTNPTEVALSLLMQLIDRHRDYIDLEFLDRCRSSMDPTDIESICSALKKLITSLSDNVILVIIIEGLEFFAQSGDMREPARHLFQTLVSTYRSGLSSMMKCLLMSSSRLDFVENVLDDDEILEISMDSHHNGHYPEWLRHEPLQIEFY</sequence>
<dbReference type="PANTHER" id="PTHR40619:SF3">
    <property type="entry name" value="FUNGAL STAND N-TERMINAL GOODBYE DOMAIN-CONTAINING PROTEIN"/>
    <property type="match status" value="1"/>
</dbReference>
<keyword evidence="2" id="KW-1185">Reference proteome</keyword>
<dbReference type="PANTHER" id="PTHR40619">
    <property type="entry name" value="FUNGAL STAND N-TERMINAL GOODBYE DOMAIN-CONTAINING PROTEIN"/>
    <property type="match status" value="1"/>
</dbReference>
<proteinExistence type="predicted"/>
<reference evidence="1 2" key="1">
    <citation type="journal article" date="2024" name="IMA Fungus">
        <title>IMA Genome - F19 : A genome assembly and annotation guide to empower mycologists, including annotated draft genome sequences of Ceratocystis pirilliformis, Diaporthe australafricana, Fusarium ophioides, Paecilomyces lecythidis, and Sporothrix stenoceras.</title>
        <authorList>
            <person name="Aylward J."/>
            <person name="Wilson A.M."/>
            <person name="Visagie C.M."/>
            <person name="Spraker J."/>
            <person name="Barnes I."/>
            <person name="Buitendag C."/>
            <person name="Ceriani C."/>
            <person name="Del Mar Angel L."/>
            <person name="du Plessis D."/>
            <person name="Fuchs T."/>
            <person name="Gasser K."/>
            <person name="Kramer D."/>
            <person name="Li W."/>
            <person name="Munsamy K."/>
            <person name="Piso A."/>
            <person name="Price J.L."/>
            <person name="Sonnekus B."/>
            <person name="Thomas C."/>
            <person name="van der Nest A."/>
            <person name="van Dijk A."/>
            <person name="van Heerden A."/>
            <person name="van Vuuren N."/>
            <person name="Yilmaz N."/>
            <person name="Duong T.A."/>
            <person name="van der Merwe N.A."/>
            <person name="Wingfield M.J."/>
            <person name="Wingfield B.D."/>
        </authorList>
    </citation>
    <scope>NUCLEOTIDE SEQUENCE [LARGE SCALE GENOMIC DNA]</scope>
    <source>
        <strain evidence="1 2">CMW 18300</strain>
    </source>
</reference>
<organism evidence="1 2">
    <name type="scientific">Diaporthe australafricana</name>
    <dbReference type="NCBI Taxonomy" id="127596"/>
    <lineage>
        <taxon>Eukaryota</taxon>
        <taxon>Fungi</taxon>
        <taxon>Dikarya</taxon>
        <taxon>Ascomycota</taxon>
        <taxon>Pezizomycotina</taxon>
        <taxon>Sordariomycetes</taxon>
        <taxon>Sordariomycetidae</taxon>
        <taxon>Diaporthales</taxon>
        <taxon>Diaporthaceae</taxon>
        <taxon>Diaporthe</taxon>
    </lineage>
</organism>
<dbReference type="Proteomes" id="UP001583177">
    <property type="component" value="Unassembled WGS sequence"/>
</dbReference>
<comment type="caution">
    <text evidence="1">The sequence shown here is derived from an EMBL/GenBank/DDBJ whole genome shotgun (WGS) entry which is preliminary data.</text>
</comment>
<gene>
    <name evidence="1" type="ORF">Daus18300_010049</name>
</gene>
<dbReference type="EMBL" id="JAWRVE010000107">
    <property type="protein sequence ID" value="KAL1858168.1"/>
    <property type="molecule type" value="Genomic_DNA"/>
</dbReference>
<evidence type="ECO:0000313" key="1">
    <source>
        <dbReference type="EMBL" id="KAL1858168.1"/>
    </source>
</evidence>
<evidence type="ECO:0000313" key="2">
    <source>
        <dbReference type="Proteomes" id="UP001583177"/>
    </source>
</evidence>
<name>A0ABR3WBR0_9PEZI</name>